<accession>A0A8J4Q0B3</accession>
<keyword evidence="5" id="KW-1185">Reference proteome</keyword>
<dbReference type="InterPro" id="IPR000331">
    <property type="entry name" value="Rap/Ran_GAP_dom"/>
</dbReference>
<dbReference type="PROSITE" id="PS50085">
    <property type="entry name" value="RAPGAP"/>
    <property type="match status" value="1"/>
</dbReference>
<dbReference type="Pfam" id="PF02145">
    <property type="entry name" value="Rap_GAP"/>
    <property type="match status" value="1"/>
</dbReference>
<comment type="caution">
    <text evidence="4">The sequence shown here is derived from an EMBL/GenBank/DDBJ whole genome shotgun (WGS) entry which is preliminary data.</text>
</comment>
<dbReference type="Proteomes" id="UP000695562">
    <property type="component" value="Unassembled WGS sequence"/>
</dbReference>
<dbReference type="Gene3D" id="3.40.50.11210">
    <property type="entry name" value="Rap/Ran-GAP"/>
    <property type="match status" value="1"/>
</dbReference>
<evidence type="ECO:0000313" key="4">
    <source>
        <dbReference type="EMBL" id="KAF2076369.1"/>
    </source>
</evidence>
<dbReference type="OrthoDB" id="2499658at2759"/>
<dbReference type="InterPro" id="IPR035974">
    <property type="entry name" value="Rap/Ran-GAP_sf"/>
</dbReference>
<dbReference type="PANTHER" id="PTHR15711">
    <property type="entry name" value="RAP GTPASE-ACTIVATING PROTEIN"/>
    <property type="match status" value="1"/>
</dbReference>
<reference evidence="4" key="1">
    <citation type="submission" date="2020-01" db="EMBL/GenBank/DDBJ databases">
        <title>Development of genomics and gene disruption for Polysphondylium violaceum indicates a role for the polyketide synthase stlB in stalk morphogenesis.</title>
        <authorList>
            <person name="Narita B."/>
            <person name="Kawabe Y."/>
            <person name="Kin K."/>
            <person name="Saito T."/>
            <person name="Gibbs R."/>
            <person name="Kuspa A."/>
            <person name="Muzny D."/>
            <person name="Queller D."/>
            <person name="Richards S."/>
            <person name="Strassman J."/>
            <person name="Sucgang R."/>
            <person name="Worley K."/>
            <person name="Schaap P."/>
        </authorList>
    </citation>
    <scope>NUCLEOTIDE SEQUENCE</scope>
    <source>
        <strain evidence="4">QSvi11</strain>
    </source>
</reference>
<keyword evidence="1" id="KW-0343">GTPase activation</keyword>
<evidence type="ECO:0000256" key="1">
    <source>
        <dbReference type="ARBA" id="ARBA00022468"/>
    </source>
</evidence>
<dbReference type="SUPFAM" id="SSF111347">
    <property type="entry name" value="Rap/Ran-GAP"/>
    <property type="match status" value="1"/>
</dbReference>
<dbReference type="EMBL" id="AJWJ01000063">
    <property type="protein sequence ID" value="KAF2076369.1"/>
    <property type="molecule type" value="Genomic_DNA"/>
</dbReference>
<dbReference type="PANTHER" id="PTHR15711:SF21">
    <property type="entry name" value="RAPA GUANOSINE TRIPHOSPHATASE-ACTIVATING PROTEIN B"/>
    <property type="match status" value="1"/>
</dbReference>
<name>A0A8J4Q0B3_9MYCE</name>
<feature type="compositionally biased region" description="Polar residues" evidence="2">
    <location>
        <begin position="316"/>
        <end position="326"/>
    </location>
</feature>
<protein>
    <recommendedName>
        <fullName evidence="3">Rap-GAP domain-containing protein</fullName>
    </recommendedName>
</protein>
<dbReference type="AlphaFoldDB" id="A0A8J4Q0B3"/>
<feature type="domain" description="Rap-GAP" evidence="3">
    <location>
        <begin position="133"/>
        <end position="406"/>
    </location>
</feature>
<organism evidence="4 5">
    <name type="scientific">Polysphondylium violaceum</name>
    <dbReference type="NCBI Taxonomy" id="133409"/>
    <lineage>
        <taxon>Eukaryota</taxon>
        <taxon>Amoebozoa</taxon>
        <taxon>Evosea</taxon>
        <taxon>Eumycetozoa</taxon>
        <taxon>Dictyostelia</taxon>
        <taxon>Dictyosteliales</taxon>
        <taxon>Dictyosteliaceae</taxon>
        <taxon>Polysphondylium</taxon>
    </lineage>
</organism>
<proteinExistence type="predicted"/>
<evidence type="ECO:0000256" key="2">
    <source>
        <dbReference type="SAM" id="MobiDB-lite"/>
    </source>
</evidence>
<evidence type="ECO:0000259" key="3">
    <source>
        <dbReference type="PROSITE" id="PS50085"/>
    </source>
</evidence>
<dbReference type="GO" id="GO:0005096">
    <property type="term" value="F:GTPase activator activity"/>
    <property type="evidence" value="ECO:0007669"/>
    <property type="project" value="UniProtKB-KW"/>
</dbReference>
<gene>
    <name evidence="4" type="ORF">CYY_002326</name>
</gene>
<dbReference type="FunFam" id="3.40.50.11210:FF:000001">
    <property type="entry name" value="Ral GTPase-activating protein subunit alpha-1 isoform 1"/>
    <property type="match status" value="1"/>
</dbReference>
<feature type="region of interest" description="Disordered" evidence="2">
    <location>
        <begin position="292"/>
        <end position="335"/>
    </location>
</feature>
<evidence type="ECO:0000313" key="5">
    <source>
        <dbReference type="Proteomes" id="UP000695562"/>
    </source>
</evidence>
<dbReference type="GO" id="GO:0005737">
    <property type="term" value="C:cytoplasm"/>
    <property type="evidence" value="ECO:0007669"/>
    <property type="project" value="TreeGrafter"/>
</dbReference>
<dbReference type="InterPro" id="IPR050989">
    <property type="entry name" value="Rap1_Ran_GAP"/>
</dbReference>
<sequence>MFSYSQGFRVEGLTDGDENWKSVAPVDPNLKQIPSIYRQHFYGRPHKTYMSYYSPLGPISMSIKEEKDGYNVLIYTEKGFETLQVPLWSVKRNWYRLLLGMKPTSFHLITSIRPELIEFNLSRVSGKNIQDELLKVYEPEFSKVMKVGVLYCKEGQTEESEMLLNIGTTASPEYNEFLNWLGEKVELKDFPNYNGGLDTTFGNTGTHSIYTKYNDVEIMYHVSTMLPFFPSDLKQIERKKHLGNDRIMIVFSDGKQPYNPGCVKSKQTQIIIMIQPIKDNVVGMSTSSIAISTPMSPKVSSDNKDEINTPYEPESDNSTPIPSDSATTTTTTASKPGVTRYTISIANKTDVPNYGPSLPNPPIFNKDDNFRQFLYEKMIAGAESLRNSPVFVNKTQREKNVVFLDIINKYARKPPPQITV</sequence>
<dbReference type="GO" id="GO:0051056">
    <property type="term" value="P:regulation of small GTPase mediated signal transduction"/>
    <property type="evidence" value="ECO:0007669"/>
    <property type="project" value="InterPro"/>
</dbReference>